<gene>
    <name evidence="2" type="ORF">RE431_07945</name>
</gene>
<sequence>MSKGSLVISLDFEFIWGVFDKVSHVDKETYFLNTRKMIPQLINLLEDYGIHATWATVGMLFNKDWDQWMENIPEVKPDYNNRFLSAYDYGLRYKSEINDNLCFANDLIKRITLGKGQEMATHSYSHYYCLEDGQTDESFRQDLSKAIEIASRSNIEIKSLVFPRNQFNKSYLEICSELGLKTVRTNPSNWYWNDTHGDGLKNKIFRTGDAYIGTFDKSYKSEELISYNDSIVMQKASRLLRPKEGKLLDFLKINRIKKEISYAARNNEIYHLWWHPHNFGNDVVGNLDNLKIILDHFIDCKERYGMHSLNMIEIAEEYN</sequence>
<feature type="domain" description="NodB homology" evidence="1">
    <location>
        <begin position="35"/>
        <end position="183"/>
    </location>
</feature>
<dbReference type="SUPFAM" id="SSF88713">
    <property type="entry name" value="Glycoside hydrolase/deacetylase"/>
    <property type="match status" value="1"/>
</dbReference>
<dbReference type="Gene3D" id="3.20.20.370">
    <property type="entry name" value="Glycoside hydrolase/deacetylase"/>
    <property type="match status" value="1"/>
</dbReference>
<dbReference type="EMBL" id="JAVJIU010000003">
    <property type="protein sequence ID" value="MDR5590567.1"/>
    <property type="molecule type" value="Genomic_DNA"/>
</dbReference>
<accession>A0ABU1ERA7</accession>
<evidence type="ECO:0000313" key="3">
    <source>
        <dbReference type="Proteomes" id="UP001257234"/>
    </source>
</evidence>
<dbReference type="Pfam" id="PF01522">
    <property type="entry name" value="Polysacc_deac_1"/>
    <property type="match status" value="1"/>
</dbReference>
<evidence type="ECO:0000259" key="1">
    <source>
        <dbReference type="Pfam" id="PF01522"/>
    </source>
</evidence>
<proteinExistence type="predicted"/>
<dbReference type="Proteomes" id="UP001257234">
    <property type="component" value="Unassembled WGS sequence"/>
</dbReference>
<keyword evidence="3" id="KW-1185">Reference proteome</keyword>
<comment type="caution">
    <text evidence="2">The sequence shown here is derived from an EMBL/GenBank/DDBJ whole genome shotgun (WGS) entry which is preliminary data.</text>
</comment>
<name>A0ABU1ERA7_9FLAO</name>
<dbReference type="InterPro" id="IPR011330">
    <property type="entry name" value="Glyco_hydro/deAcase_b/a-brl"/>
</dbReference>
<evidence type="ECO:0000313" key="2">
    <source>
        <dbReference type="EMBL" id="MDR5590567.1"/>
    </source>
</evidence>
<dbReference type="CDD" id="cd10929">
    <property type="entry name" value="CE4_u5"/>
    <property type="match status" value="1"/>
</dbReference>
<dbReference type="InterPro" id="IPR002509">
    <property type="entry name" value="NODB_dom"/>
</dbReference>
<organism evidence="2 3">
    <name type="scientific">Christiangramia sediminicola</name>
    <dbReference type="NCBI Taxonomy" id="3073267"/>
    <lineage>
        <taxon>Bacteria</taxon>
        <taxon>Pseudomonadati</taxon>
        <taxon>Bacteroidota</taxon>
        <taxon>Flavobacteriia</taxon>
        <taxon>Flavobacteriales</taxon>
        <taxon>Flavobacteriaceae</taxon>
        <taxon>Christiangramia</taxon>
    </lineage>
</organism>
<protein>
    <submittedName>
        <fullName evidence="2">Polysaccharide deacetylase family protein</fullName>
    </submittedName>
</protein>
<dbReference type="RefSeq" id="WP_309561443.1">
    <property type="nucleotide sequence ID" value="NZ_JAVJIU010000003.1"/>
</dbReference>
<reference evidence="3" key="1">
    <citation type="submission" date="2023-07" db="EMBL/GenBank/DDBJ databases">
        <title>Christiangramia sp. SM2212., a novel bacterium of the family Flavobacteriaceae isolated from the sea sediment.</title>
        <authorList>
            <person name="Wang J."/>
            <person name="Zhang X."/>
        </authorList>
    </citation>
    <scope>NUCLEOTIDE SEQUENCE [LARGE SCALE GENOMIC DNA]</scope>
    <source>
        <strain evidence="3">SM2212</strain>
    </source>
</reference>